<protein>
    <submittedName>
        <fullName evidence="2">ParA family protein</fullName>
    </submittedName>
</protein>
<sequence length="215" mass="24126">MIILFANQKGGVGKSTLAVLFSNYLSLAKNREVVIFDMDNQQSIYNKHQASLVLENPPLYEVETLELNQFDIVSGVFKENQDQIAILDVAGNIENDALIPIFKGVDLIISPFAYDEFSVNATIDFSSVVKLLNKDVPIVFIPNRIRASVKYETLESVNAGLQKFGAVTQPITERIDFQRITTYETPPNVIQVVASVFELIYNEFLRSKAHDNAIH</sequence>
<evidence type="ECO:0000259" key="1">
    <source>
        <dbReference type="Pfam" id="PF01656"/>
    </source>
</evidence>
<evidence type="ECO:0000313" key="2">
    <source>
        <dbReference type="EMBL" id="PWS25901.1"/>
    </source>
</evidence>
<dbReference type="InterPro" id="IPR002586">
    <property type="entry name" value="CobQ/CobB/MinD/ParA_Nub-bd_dom"/>
</dbReference>
<dbReference type="AlphaFoldDB" id="A0A317EGF1"/>
<dbReference type="Gene3D" id="3.40.50.300">
    <property type="entry name" value="P-loop containing nucleotide triphosphate hydrolases"/>
    <property type="match status" value="1"/>
</dbReference>
<reference evidence="2 3" key="1">
    <citation type="submission" date="2018-05" db="EMBL/GenBank/DDBJ databases">
        <title>Pedobacter paludis sp. nov., isolated from wetland soil.</title>
        <authorList>
            <person name="Zhang Y."/>
            <person name="Wang G."/>
        </authorList>
    </citation>
    <scope>NUCLEOTIDE SEQUENCE [LARGE SCALE GENOMIC DNA]</scope>
    <source>
        <strain evidence="2 3">KCTC22721</strain>
    </source>
</reference>
<accession>A0A317EGF1</accession>
<dbReference type="SUPFAM" id="SSF52540">
    <property type="entry name" value="P-loop containing nucleoside triphosphate hydrolases"/>
    <property type="match status" value="1"/>
</dbReference>
<dbReference type="InterPro" id="IPR050678">
    <property type="entry name" value="DNA_Partitioning_ATPase"/>
</dbReference>
<dbReference type="RefSeq" id="WP_109927422.1">
    <property type="nucleotide sequence ID" value="NZ_QGNZ01000006.1"/>
</dbReference>
<dbReference type="InterPro" id="IPR027417">
    <property type="entry name" value="P-loop_NTPase"/>
</dbReference>
<keyword evidence="3" id="KW-1185">Reference proteome</keyword>
<dbReference type="PANTHER" id="PTHR13696">
    <property type="entry name" value="P-LOOP CONTAINING NUCLEOSIDE TRIPHOSPHATE HYDROLASE"/>
    <property type="match status" value="1"/>
</dbReference>
<dbReference type="OrthoDB" id="978593at2"/>
<evidence type="ECO:0000313" key="3">
    <source>
        <dbReference type="Proteomes" id="UP000245379"/>
    </source>
</evidence>
<proteinExistence type="predicted"/>
<gene>
    <name evidence="2" type="ORF">DHW03_18890</name>
</gene>
<name>A0A317EGF1_9SPHI</name>
<dbReference type="PANTHER" id="PTHR13696:SF99">
    <property type="entry name" value="COBYRINIC ACID AC-DIAMIDE SYNTHASE"/>
    <property type="match status" value="1"/>
</dbReference>
<dbReference type="Proteomes" id="UP000245379">
    <property type="component" value="Unassembled WGS sequence"/>
</dbReference>
<comment type="caution">
    <text evidence="2">The sequence shown here is derived from an EMBL/GenBank/DDBJ whole genome shotgun (WGS) entry which is preliminary data.</text>
</comment>
<dbReference type="CDD" id="cd02042">
    <property type="entry name" value="ParAB_family"/>
    <property type="match status" value="1"/>
</dbReference>
<organism evidence="2 3">
    <name type="scientific">Pedobacter yonginense</name>
    <dbReference type="NCBI Taxonomy" id="651869"/>
    <lineage>
        <taxon>Bacteria</taxon>
        <taxon>Pseudomonadati</taxon>
        <taxon>Bacteroidota</taxon>
        <taxon>Sphingobacteriia</taxon>
        <taxon>Sphingobacteriales</taxon>
        <taxon>Sphingobacteriaceae</taxon>
        <taxon>Pedobacter</taxon>
    </lineage>
</organism>
<dbReference type="EMBL" id="QGNZ01000006">
    <property type="protein sequence ID" value="PWS25901.1"/>
    <property type="molecule type" value="Genomic_DNA"/>
</dbReference>
<feature type="domain" description="CobQ/CobB/MinD/ParA nucleotide binding" evidence="1">
    <location>
        <begin position="3"/>
        <end position="178"/>
    </location>
</feature>
<dbReference type="Pfam" id="PF01656">
    <property type="entry name" value="CbiA"/>
    <property type="match status" value="1"/>
</dbReference>